<sequence length="462" mass="53386">MHNGFQFLAISQLAKRFPADSWWAKFYKDFSEDDLVAYYEGDLTLPSLDLDWDMPFPQQDKTILIFINGHLTVDTLYNLETDGAIGLIVMGNVLSKNITVGGQEIYVHGHLTVENILCGSYNHGETIVNGNLQAAILVQDDEYRINVKGQKSIPCIVNIWHGDGVFQELPIRIEDVLVDEIFLPEDEDDIGFSFTSLVEILKQGRSALTQFTSVPQRTIAAPIYFTHHSINAENILKLTSCILMTPDKPSFDLTEQDVYFMIQRAHTNADGDVRNDSIYILTSQCHYFIWLNEDQSVSLLTKTLDEEAEWWDITASPQEDLVDLQQHWLMLLTCINVAELYLHSIEVRDVQQILQHPAILDLDDEHDGLWDGSKCYSFRQTYLDDEGDRIHARIEIMTPDEAYYFYTLENQSYVARHYQPPNVFGRQELSYLNTIQWEASERYFERFKQFMSQNFKIDLGTN</sequence>
<dbReference type="AlphaFoldDB" id="A0A2X0YE81"/>
<name>A0A2X0YE81_9BACI</name>
<protein>
    <submittedName>
        <fullName evidence="1">Uncharacterized protein</fullName>
    </submittedName>
</protein>
<organism evidence="1 2">
    <name type="scientific">Lysinibacillus capsici</name>
    <dbReference type="NCBI Taxonomy" id="2115968"/>
    <lineage>
        <taxon>Bacteria</taxon>
        <taxon>Bacillati</taxon>
        <taxon>Bacillota</taxon>
        <taxon>Bacilli</taxon>
        <taxon>Bacillales</taxon>
        <taxon>Bacillaceae</taxon>
        <taxon>Lysinibacillus</taxon>
    </lineage>
</organism>
<evidence type="ECO:0000313" key="1">
    <source>
        <dbReference type="EMBL" id="SPU00610.1"/>
    </source>
</evidence>
<accession>A0A2X0YE81</accession>
<reference evidence="1 2" key="1">
    <citation type="submission" date="2018-06" db="EMBL/GenBank/DDBJ databases">
        <authorList>
            <consortium name="Pathogen Informatics"/>
            <person name="Doyle S."/>
        </authorList>
    </citation>
    <scope>NUCLEOTIDE SEQUENCE [LARGE SCALE GENOMIC DNA]</scope>
    <source>
        <strain evidence="1 2">NCTC7582</strain>
    </source>
</reference>
<dbReference type="EMBL" id="UAQE01000001">
    <property type="protein sequence ID" value="SPU00610.1"/>
    <property type="molecule type" value="Genomic_DNA"/>
</dbReference>
<gene>
    <name evidence="1" type="ORF">NCTC7582_03408</name>
</gene>
<dbReference type="Proteomes" id="UP000251431">
    <property type="component" value="Unassembled WGS sequence"/>
</dbReference>
<proteinExistence type="predicted"/>
<evidence type="ECO:0000313" key="2">
    <source>
        <dbReference type="Proteomes" id="UP000251431"/>
    </source>
</evidence>
<dbReference type="RefSeq" id="WP_112117812.1">
    <property type="nucleotide sequence ID" value="NZ_UAQE01000001.1"/>
</dbReference>